<feature type="domain" description="AMP-dependent synthetase/ligase" evidence="2">
    <location>
        <begin position="20"/>
        <end position="420"/>
    </location>
</feature>
<proteinExistence type="predicted"/>
<evidence type="ECO:0000259" key="3">
    <source>
        <dbReference type="Pfam" id="PF13193"/>
    </source>
</evidence>
<evidence type="ECO:0000259" key="2">
    <source>
        <dbReference type="Pfam" id="PF00501"/>
    </source>
</evidence>
<dbReference type="GO" id="GO:0004467">
    <property type="term" value="F:long-chain fatty acid-CoA ligase activity"/>
    <property type="evidence" value="ECO:0007669"/>
    <property type="project" value="UniProtKB-EC"/>
</dbReference>
<dbReference type="Proteomes" id="UP000092971">
    <property type="component" value="Chromosome"/>
</dbReference>
<organism evidence="4 5">
    <name type="scientific">Thermoclostridium stercorarium subsp. thermolacticum DSM 2910</name>
    <dbReference type="NCBI Taxonomy" id="1121336"/>
    <lineage>
        <taxon>Bacteria</taxon>
        <taxon>Bacillati</taxon>
        <taxon>Bacillota</taxon>
        <taxon>Clostridia</taxon>
        <taxon>Eubacteriales</taxon>
        <taxon>Oscillospiraceae</taxon>
        <taxon>Thermoclostridium</taxon>
    </lineage>
</organism>
<dbReference type="AlphaFoldDB" id="A0A1B1YCH0"/>
<dbReference type="InterPro" id="IPR042099">
    <property type="entry name" value="ANL_N_sf"/>
</dbReference>
<evidence type="ECO:0000313" key="4">
    <source>
        <dbReference type="EMBL" id="ANW98456.1"/>
    </source>
</evidence>
<dbReference type="Gene3D" id="3.40.50.12780">
    <property type="entry name" value="N-terminal domain of ligase-like"/>
    <property type="match status" value="1"/>
</dbReference>
<dbReference type="InterPro" id="IPR000873">
    <property type="entry name" value="AMP-dep_synth/lig_dom"/>
</dbReference>
<dbReference type="RefSeq" id="WP_015358758.1">
    <property type="nucleotide sequence ID" value="NZ_CP014672.1"/>
</dbReference>
<dbReference type="InterPro" id="IPR045851">
    <property type="entry name" value="AMP-bd_C_sf"/>
</dbReference>
<feature type="domain" description="AMP-binding enzyme C-terminal" evidence="3">
    <location>
        <begin position="471"/>
        <end position="563"/>
    </location>
</feature>
<reference evidence="4 5" key="1">
    <citation type="submission" date="2016-02" db="EMBL/GenBank/DDBJ databases">
        <title>Comparison of Clostridium stercorarium subspecies using comparative genomics and transcriptomics.</title>
        <authorList>
            <person name="Schellenberg J."/>
            <person name="Thallinger G."/>
            <person name="Levin D.B."/>
            <person name="Zhang X."/>
            <person name="Alvare G."/>
            <person name="Fristensky B."/>
            <person name="Sparling R."/>
        </authorList>
    </citation>
    <scope>NUCLEOTIDE SEQUENCE [LARGE SCALE GENOMIC DNA]</scope>
    <source>
        <strain evidence="4 5">DSM 2910</strain>
    </source>
</reference>
<evidence type="ECO:0000313" key="5">
    <source>
        <dbReference type="Proteomes" id="UP000092971"/>
    </source>
</evidence>
<comment type="catalytic activity">
    <reaction evidence="1">
        <text>a long-chain fatty acid + ATP + CoA = a long-chain fatty acyl-CoA + AMP + diphosphate</text>
        <dbReference type="Rhea" id="RHEA:15421"/>
        <dbReference type="ChEBI" id="CHEBI:30616"/>
        <dbReference type="ChEBI" id="CHEBI:33019"/>
        <dbReference type="ChEBI" id="CHEBI:57287"/>
        <dbReference type="ChEBI" id="CHEBI:57560"/>
        <dbReference type="ChEBI" id="CHEBI:83139"/>
        <dbReference type="ChEBI" id="CHEBI:456215"/>
        <dbReference type="EC" id="6.2.1.3"/>
    </reaction>
    <physiologicalReaction direction="left-to-right" evidence="1">
        <dbReference type="Rhea" id="RHEA:15422"/>
    </physiologicalReaction>
</comment>
<dbReference type="PANTHER" id="PTHR43272">
    <property type="entry name" value="LONG-CHAIN-FATTY-ACID--COA LIGASE"/>
    <property type="match status" value="1"/>
</dbReference>
<dbReference type="Gene3D" id="3.30.300.30">
    <property type="match status" value="1"/>
</dbReference>
<gene>
    <name evidence="4" type="ORF">CSTERTH_05060</name>
</gene>
<dbReference type="Pfam" id="PF13193">
    <property type="entry name" value="AMP-binding_C"/>
    <property type="match status" value="1"/>
</dbReference>
<evidence type="ECO:0000256" key="1">
    <source>
        <dbReference type="ARBA" id="ARBA00024484"/>
    </source>
</evidence>
<dbReference type="GO" id="GO:0016020">
    <property type="term" value="C:membrane"/>
    <property type="evidence" value="ECO:0007669"/>
    <property type="project" value="TreeGrafter"/>
</dbReference>
<dbReference type="InterPro" id="IPR025110">
    <property type="entry name" value="AMP-bd_C"/>
</dbReference>
<dbReference type="OrthoDB" id="9778383at2"/>
<protein>
    <submittedName>
        <fullName evidence="4">AMP-dependent synthetase</fullName>
    </submittedName>
</protein>
<name>A0A1B1YCH0_THEST</name>
<dbReference type="SUPFAM" id="SSF56801">
    <property type="entry name" value="Acetyl-CoA synthetase-like"/>
    <property type="match status" value="1"/>
</dbReference>
<dbReference type="Pfam" id="PF00501">
    <property type="entry name" value="AMP-binding"/>
    <property type="match status" value="1"/>
</dbReference>
<dbReference type="EMBL" id="CP014672">
    <property type="protein sequence ID" value="ANW98456.1"/>
    <property type="molecule type" value="Genomic_DNA"/>
</dbReference>
<dbReference type="PANTHER" id="PTHR43272:SF52">
    <property type="entry name" value="AMP-DEPENDENT SYNTHETASE_LIGASE DOMAIN-CONTAINING PROTEIN"/>
    <property type="match status" value="1"/>
</dbReference>
<accession>A0A1B1YCH0</accession>
<sequence>MKNIPLYEVRPISTLKDMLESSARLYADKAAFLVKTEEGGSYKPITFEQYLNDVNALGTALISLGLSGKRVAIISENRYEWTVAYLAVVNGTGVVVPLDKDLPAAEIKNLLLRSKADAVFYSGAKKNEVETIASELPNLQYLISLDDTQSNGRIVSYKSLMEKGFELVNGGDRRFIDAKVDREGMSILLFTSGTTDKAKAVMLSHKNVCSNLMDMCSMLYIDHNDVFLLILPLHHTYACTCGFLCQIYRGSTIAFCEGLRHIVKNLKESKTTVLLAVPLILESMYKRIWDHAAKDPKLLRKLKLGLKISKILKSIGIDIRKKLFKPIHDNFGGSLRLFISGGAAIDPKVVQGFQDFGIHCVQGYGLTECSPIIALNRDVDYRNNAAGLPLPNVRVKIHNPNEEGIGEIVAKGPNIMLGYYEDEKLTKETIVDGWFHTGDLGYIDEDGFLYITGRKKNVIVTKNGKNIYPEEIETLLNRSPFIAECVVYGRESDSDGDIEVAAEIYPDMEKVKEELGTENPDEEQVRKLIEEEVHKVNRTLVLYKYVRHITIRDTEFEKTTSKKIKRKYDSKK</sequence>